<gene>
    <name evidence="1" type="ORF">ACIBG2_01435</name>
</gene>
<evidence type="ECO:0000313" key="1">
    <source>
        <dbReference type="EMBL" id="MFI6496014.1"/>
    </source>
</evidence>
<dbReference type="Proteomes" id="UP001612741">
    <property type="component" value="Unassembled WGS sequence"/>
</dbReference>
<name>A0ABW7YJE7_9ACTN</name>
<dbReference type="RefSeq" id="WP_397077876.1">
    <property type="nucleotide sequence ID" value="NZ_JBITGY010000001.1"/>
</dbReference>
<reference evidence="1 2" key="1">
    <citation type="submission" date="2024-10" db="EMBL/GenBank/DDBJ databases">
        <title>The Natural Products Discovery Center: Release of the First 8490 Sequenced Strains for Exploring Actinobacteria Biosynthetic Diversity.</title>
        <authorList>
            <person name="Kalkreuter E."/>
            <person name="Kautsar S.A."/>
            <person name="Yang D."/>
            <person name="Bader C.D."/>
            <person name="Teijaro C.N."/>
            <person name="Fluegel L."/>
            <person name="Davis C.M."/>
            <person name="Simpson J.R."/>
            <person name="Lauterbach L."/>
            <person name="Steele A.D."/>
            <person name="Gui C."/>
            <person name="Meng S."/>
            <person name="Li G."/>
            <person name="Viehrig K."/>
            <person name="Ye F."/>
            <person name="Su P."/>
            <person name="Kiefer A.F."/>
            <person name="Nichols A."/>
            <person name="Cepeda A.J."/>
            <person name="Yan W."/>
            <person name="Fan B."/>
            <person name="Jiang Y."/>
            <person name="Adhikari A."/>
            <person name="Zheng C.-J."/>
            <person name="Schuster L."/>
            <person name="Cowan T.M."/>
            <person name="Smanski M.J."/>
            <person name="Chevrette M.G."/>
            <person name="De Carvalho L.P.S."/>
            <person name="Shen B."/>
        </authorList>
    </citation>
    <scope>NUCLEOTIDE SEQUENCE [LARGE SCALE GENOMIC DNA]</scope>
    <source>
        <strain evidence="1 2">NPDC050545</strain>
    </source>
</reference>
<organism evidence="1 2">
    <name type="scientific">Nonomuraea typhae</name>
    <dbReference type="NCBI Taxonomy" id="2603600"/>
    <lineage>
        <taxon>Bacteria</taxon>
        <taxon>Bacillati</taxon>
        <taxon>Actinomycetota</taxon>
        <taxon>Actinomycetes</taxon>
        <taxon>Streptosporangiales</taxon>
        <taxon>Streptosporangiaceae</taxon>
        <taxon>Nonomuraea</taxon>
    </lineage>
</organism>
<accession>A0ABW7YJE7</accession>
<dbReference type="EMBL" id="JBITGY010000001">
    <property type="protein sequence ID" value="MFI6496014.1"/>
    <property type="molecule type" value="Genomic_DNA"/>
</dbReference>
<keyword evidence="2" id="KW-1185">Reference proteome</keyword>
<protein>
    <submittedName>
        <fullName evidence="1">Uncharacterized protein</fullName>
    </submittedName>
</protein>
<evidence type="ECO:0000313" key="2">
    <source>
        <dbReference type="Proteomes" id="UP001612741"/>
    </source>
</evidence>
<comment type="caution">
    <text evidence="1">The sequence shown here is derived from an EMBL/GenBank/DDBJ whole genome shotgun (WGS) entry which is preliminary data.</text>
</comment>
<sequence>MATRNPADTSQPNFKSVDWYEPWRGKTVQSAGGIPSPGQLNSGQIYGHDIWNGSAVVPVDPIQVEYPA</sequence>
<proteinExistence type="predicted"/>